<comment type="caution">
    <text evidence="2">The sequence shown here is derived from an EMBL/GenBank/DDBJ whole genome shotgun (WGS) entry which is preliminary data.</text>
</comment>
<evidence type="ECO:0000313" key="2">
    <source>
        <dbReference type="EMBL" id="EJW79667.1"/>
    </source>
</evidence>
<accession>J9ERH1</accession>
<dbReference type="AlphaFoldDB" id="J9ERH1"/>
<feature type="transmembrane region" description="Helical" evidence="1">
    <location>
        <begin position="6"/>
        <end position="25"/>
    </location>
</feature>
<keyword evidence="1" id="KW-0472">Membrane</keyword>
<gene>
    <name evidence="2" type="ORF">WUBG_09423</name>
</gene>
<reference evidence="3" key="1">
    <citation type="submission" date="2012-08" db="EMBL/GenBank/DDBJ databases">
        <title>The Genome Sequence of Wuchereria bancrofti.</title>
        <authorList>
            <person name="Nutman T.B."/>
            <person name="Fink D.L."/>
            <person name="Russ C."/>
            <person name="Young S."/>
            <person name="Zeng Q."/>
            <person name="Koehrsen M."/>
            <person name="Alvarado L."/>
            <person name="Berlin A."/>
            <person name="Chapman S.B."/>
            <person name="Chen Z."/>
            <person name="Freedman E."/>
            <person name="Gellesch M."/>
            <person name="Goldberg J."/>
            <person name="Griggs A."/>
            <person name="Gujja S."/>
            <person name="Heilman E.R."/>
            <person name="Heiman D."/>
            <person name="Hepburn T."/>
            <person name="Howarth C."/>
            <person name="Jen D."/>
            <person name="Larson L."/>
            <person name="Lewis B."/>
            <person name="Mehta T."/>
            <person name="Park D."/>
            <person name="Pearson M."/>
            <person name="Roberts A."/>
            <person name="Saif S."/>
            <person name="Shea T."/>
            <person name="Shenoy N."/>
            <person name="Sisk P."/>
            <person name="Stolte C."/>
            <person name="Sykes S."/>
            <person name="Walk T."/>
            <person name="White J."/>
            <person name="Yandava C."/>
            <person name="Haas B."/>
            <person name="Henn M.R."/>
            <person name="Nusbaum C."/>
            <person name="Birren B."/>
        </authorList>
    </citation>
    <scope>NUCLEOTIDE SEQUENCE [LARGE SCALE GENOMIC DNA]</scope>
    <source>
        <strain evidence="3">NA</strain>
    </source>
</reference>
<protein>
    <submittedName>
        <fullName evidence="2">Uncharacterized protein</fullName>
    </submittedName>
</protein>
<keyword evidence="1" id="KW-1133">Transmembrane helix</keyword>
<organism evidence="2 3">
    <name type="scientific">Wuchereria bancrofti</name>
    <dbReference type="NCBI Taxonomy" id="6293"/>
    <lineage>
        <taxon>Eukaryota</taxon>
        <taxon>Metazoa</taxon>
        <taxon>Ecdysozoa</taxon>
        <taxon>Nematoda</taxon>
        <taxon>Chromadorea</taxon>
        <taxon>Rhabditida</taxon>
        <taxon>Spirurina</taxon>
        <taxon>Spiruromorpha</taxon>
        <taxon>Filarioidea</taxon>
        <taxon>Onchocercidae</taxon>
        <taxon>Wuchereria</taxon>
    </lineage>
</organism>
<evidence type="ECO:0000256" key="1">
    <source>
        <dbReference type="SAM" id="Phobius"/>
    </source>
</evidence>
<keyword evidence="1" id="KW-0812">Transmembrane</keyword>
<feature type="non-terminal residue" evidence="2">
    <location>
        <position position="158"/>
    </location>
</feature>
<dbReference type="EMBL" id="ADBV01005236">
    <property type="protein sequence ID" value="EJW79667.1"/>
    <property type="molecule type" value="Genomic_DNA"/>
</dbReference>
<proteinExistence type="predicted"/>
<dbReference type="Proteomes" id="UP000004810">
    <property type="component" value="Unassembled WGS sequence"/>
</dbReference>
<name>J9ERH1_WUCBA</name>
<evidence type="ECO:0000313" key="3">
    <source>
        <dbReference type="Proteomes" id="UP000004810"/>
    </source>
</evidence>
<sequence length="158" mass="18147">MTTECILFYPYFSLSGFIISAHYFINQISGIEQMHRPSDITRTDVWPKPRETVAEDRFLNLIDSDDYTRVREFNIDEKGTVVSRGDSFRLKSPSCHKRELRKADRSGLSNESNSSHSISECISHSVHIQYLSDECIIPASNNEKDENNQPSTSTAFYE</sequence>